<feature type="region of interest" description="Disordered" evidence="1">
    <location>
        <begin position="34"/>
        <end position="99"/>
    </location>
</feature>
<dbReference type="STRING" id="413882.AAW51_2736"/>
<name>A0A0G3BJ77_9BURK</name>
<reference evidence="3 4" key="1">
    <citation type="submission" date="2015-05" db="EMBL/GenBank/DDBJ databases">
        <authorList>
            <person name="Tang B."/>
            <person name="Yu Y."/>
        </authorList>
    </citation>
    <scope>NUCLEOTIDE SEQUENCE [LARGE SCALE GENOMIC DNA]</scope>
    <source>
        <strain evidence="3 4">DSM 7029</strain>
    </source>
</reference>
<proteinExistence type="predicted"/>
<feature type="compositionally biased region" description="Basic and acidic residues" evidence="1">
    <location>
        <begin position="58"/>
        <end position="81"/>
    </location>
</feature>
<sequence length="99" mass="10792">MRRLVRSVLLWVLALALPIQGAVAATVLAYGPHHHGPRIVASQPTPPAHGLDGAGQGQDHRLHEFEPHIAHDSRYPSDESRAGVFLPDGPERPPRNHLT</sequence>
<dbReference type="Proteomes" id="UP000035352">
    <property type="component" value="Chromosome"/>
</dbReference>
<evidence type="ECO:0000313" key="3">
    <source>
        <dbReference type="EMBL" id="AKJ29427.1"/>
    </source>
</evidence>
<feature type="signal peptide" evidence="2">
    <location>
        <begin position="1"/>
        <end position="24"/>
    </location>
</feature>
<gene>
    <name evidence="3" type="ORF">AAW51_2736</name>
</gene>
<evidence type="ECO:0000256" key="1">
    <source>
        <dbReference type="SAM" id="MobiDB-lite"/>
    </source>
</evidence>
<evidence type="ECO:0008006" key="5">
    <source>
        <dbReference type="Google" id="ProtNLM"/>
    </source>
</evidence>
<organism evidence="3 4">
    <name type="scientific">Caldimonas brevitalea</name>
    <dbReference type="NCBI Taxonomy" id="413882"/>
    <lineage>
        <taxon>Bacteria</taxon>
        <taxon>Pseudomonadati</taxon>
        <taxon>Pseudomonadota</taxon>
        <taxon>Betaproteobacteria</taxon>
        <taxon>Burkholderiales</taxon>
        <taxon>Sphaerotilaceae</taxon>
        <taxon>Caldimonas</taxon>
    </lineage>
</organism>
<dbReference type="KEGG" id="pbh:AAW51_2736"/>
<keyword evidence="4" id="KW-1185">Reference proteome</keyword>
<feature type="compositionally biased region" description="Basic and acidic residues" evidence="1">
    <location>
        <begin position="89"/>
        <end position="99"/>
    </location>
</feature>
<evidence type="ECO:0000313" key="4">
    <source>
        <dbReference type="Proteomes" id="UP000035352"/>
    </source>
</evidence>
<dbReference type="AlphaFoldDB" id="A0A0G3BJ77"/>
<accession>A0A0G3BJ77</accession>
<protein>
    <recommendedName>
        <fullName evidence="5">Secreted protein</fullName>
    </recommendedName>
</protein>
<dbReference type="EMBL" id="CP011371">
    <property type="protein sequence ID" value="AKJ29427.1"/>
    <property type="molecule type" value="Genomic_DNA"/>
</dbReference>
<evidence type="ECO:0000256" key="2">
    <source>
        <dbReference type="SAM" id="SignalP"/>
    </source>
</evidence>
<keyword evidence="2" id="KW-0732">Signal</keyword>
<feature type="chain" id="PRO_5005183915" description="Secreted protein" evidence="2">
    <location>
        <begin position="25"/>
        <end position="99"/>
    </location>
</feature>